<feature type="transmembrane region" description="Helical" evidence="1">
    <location>
        <begin position="281"/>
        <end position="299"/>
    </location>
</feature>
<feature type="transmembrane region" description="Helical" evidence="1">
    <location>
        <begin position="251"/>
        <end position="275"/>
    </location>
</feature>
<comment type="caution">
    <text evidence="2">The sequence shown here is derived from an EMBL/GenBank/DDBJ whole genome shotgun (WGS) entry which is preliminary data.</text>
</comment>
<feature type="transmembrane region" description="Helical" evidence="1">
    <location>
        <begin position="225"/>
        <end position="244"/>
    </location>
</feature>
<gene>
    <name evidence="2" type="ORF">J5Y09_07870</name>
</gene>
<feature type="transmembrane region" description="Helical" evidence="1">
    <location>
        <begin position="126"/>
        <end position="147"/>
    </location>
</feature>
<proteinExistence type="predicted"/>
<feature type="transmembrane region" description="Helical" evidence="1">
    <location>
        <begin position="67"/>
        <end position="90"/>
    </location>
</feature>
<dbReference type="Proteomes" id="UP000680815">
    <property type="component" value="Unassembled WGS sequence"/>
</dbReference>
<reference evidence="2 3" key="1">
    <citation type="submission" date="2021-03" db="EMBL/GenBank/DDBJ databases">
        <authorList>
            <person name="So Y."/>
        </authorList>
    </citation>
    <scope>NUCLEOTIDE SEQUENCE [LARGE SCALE GENOMIC DNA]</scope>
    <source>
        <strain evidence="2 3">PWR1</strain>
    </source>
</reference>
<feature type="transmembrane region" description="Helical" evidence="1">
    <location>
        <begin position="193"/>
        <end position="213"/>
    </location>
</feature>
<dbReference type="InterPro" id="IPR038770">
    <property type="entry name" value="Na+/solute_symporter_sf"/>
</dbReference>
<feature type="transmembrane region" description="Helical" evidence="1">
    <location>
        <begin position="96"/>
        <end position="119"/>
    </location>
</feature>
<evidence type="ECO:0000313" key="2">
    <source>
        <dbReference type="EMBL" id="MBP0463823.1"/>
    </source>
</evidence>
<sequence>MRAALAGILGRIGDFGLFAPPVVFVLGLAVPPLALLGQAVLIPCVILLQAMSVGLAEPGRIHGREWLPVLLLAACNLLGTPLLVHGIALATGLDEAGGWLVLVAACPASGGAVLVASLLRLPVRPLLLSQLLCFFALPLTAPLVAGFVLQGKVVSPFELLWRVVLMVAAPALLGFLMCRLLGEHRRAVLARPMRGLGVVALCGITLSLAAGLPRLAVMPAVLGEAMVGLFLASLVGAALGMLSAAMMARGFVASFALGGAVRNVSLLWTAAIGLAPPEGELVLMLGTLWTILLPALLGLRFWRPLRLGWGATLALLARIRT</sequence>
<keyword evidence="1" id="KW-1133">Transmembrane helix</keyword>
<feature type="transmembrane region" description="Helical" evidence="1">
    <location>
        <begin position="36"/>
        <end position="55"/>
    </location>
</feature>
<evidence type="ECO:0008006" key="4">
    <source>
        <dbReference type="Google" id="ProtNLM"/>
    </source>
</evidence>
<organism evidence="2 3">
    <name type="scientific">Roseomonas nitratireducens</name>
    <dbReference type="NCBI Taxonomy" id="2820810"/>
    <lineage>
        <taxon>Bacteria</taxon>
        <taxon>Pseudomonadati</taxon>
        <taxon>Pseudomonadota</taxon>
        <taxon>Alphaproteobacteria</taxon>
        <taxon>Acetobacterales</taxon>
        <taxon>Roseomonadaceae</taxon>
        <taxon>Roseomonas</taxon>
    </lineage>
</organism>
<feature type="transmembrane region" description="Helical" evidence="1">
    <location>
        <begin position="159"/>
        <end position="181"/>
    </location>
</feature>
<feature type="transmembrane region" description="Helical" evidence="1">
    <location>
        <begin position="12"/>
        <end position="30"/>
    </location>
</feature>
<keyword evidence="1" id="KW-0812">Transmembrane</keyword>
<dbReference type="RefSeq" id="WP_209351212.1">
    <property type="nucleotide sequence ID" value="NZ_JAGIYZ010000006.1"/>
</dbReference>
<evidence type="ECO:0000313" key="3">
    <source>
        <dbReference type="Proteomes" id="UP000680815"/>
    </source>
</evidence>
<keyword evidence="1" id="KW-0472">Membrane</keyword>
<protein>
    <recommendedName>
        <fullName evidence="4">Bile acid:sodium symporter</fullName>
    </recommendedName>
</protein>
<evidence type="ECO:0000256" key="1">
    <source>
        <dbReference type="SAM" id="Phobius"/>
    </source>
</evidence>
<name>A0ABS4AR38_9PROT</name>
<dbReference type="Gene3D" id="1.20.1530.20">
    <property type="match status" value="1"/>
</dbReference>
<dbReference type="EMBL" id="JAGIYZ010000006">
    <property type="protein sequence ID" value="MBP0463823.1"/>
    <property type="molecule type" value="Genomic_DNA"/>
</dbReference>
<accession>A0ABS4AR38</accession>
<keyword evidence="3" id="KW-1185">Reference proteome</keyword>